<dbReference type="PANTHER" id="PTHR34397:SF21">
    <property type="entry name" value="TF-B3 DOMAIN-CONTAINING PROTEIN"/>
    <property type="match status" value="1"/>
</dbReference>
<reference evidence="2 3" key="1">
    <citation type="journal article" date="2010" name="Nature">
        <title>Genome sequencing and analysis of the model grass Brachypodium distachyon.</title>
        <authorList>
            <consortium name="International Brachypodium Initiative"/>
        </authorList>
    </citation>
    <scope>NUCLEOTIDE SEQUENCE [LARGE SCALE GENOMIC DNA]</scope>
    <source>
        <strain evidence="2 3">Bd21</strain>
    </source>
</reference>
<reference evidence="3" key="3">
    <citation type="submission" date="2018-08" db="UniProtKB">
        <authorList>
            <consortium name="EnsemblPlants"/>
        </authorList>
    </citation>
    <scope>IDENTIFICATION</scope>
    <source>
        <strain evidence="3">cv. Bd21</strain>
    </source>
</reference>
<dbReference type="AlphaFoldDB" id="A0A0Q3R4P6"/>
<feature type="compositionally biased region" description="Acidic residues" evidence="1">
    <location>
        <begin position="147"/>
        <end position="182"/>
    </location>
</feature>
<evidence type="ECO:0000313" key="4">
    <source>
        <dbReference type="Proteomes" id="UP000008810"/>
    </source>
</evidence>
<evidence type="ECO:0000313" key="2">
    <source>
        <dbReference type="EMBL" id="KQK08482.1"/>
    </source>
</evidence>
<dbReference type="InParanoid" id="A0A0Q3R4P6"/>
<reference evidence="2" key="2">
    <citation type="submission" date="2017-06" db="EMBL/GenBank/DDBJ databases">
        <title>WGS assembly of Brachypodium distachyon.</title>
        <authorList>
            <consortium name="The International Brachypodium Initiative"/>
            <person name="Lucas S."/>
            <person name="Harmon-Smith M."/>
            <person name="Lail K."/>
            <person name="Tice H."/>
            <person name="Grimwood J."/>
            <person name="Bruce D."/>
            <person name="Barry K."/>
            <person name="Shu S."/>
            <person name="Lindquist E."/>
            <person name="Wang M."/>
            <person name="Pitluck S."/>
            <person name="Vogel J.P."/>
            <person name="Garvin D.F."/>
            <person name="Mockler T.C."/>
            <person name="Schmutz J."/>
            <person name="Rokhsar D."/>
            <person name="Bevan M.W."/>
        </authorList>
    </citation>
    <scope>NUCLEOTIDE SEQUENCE</scope>
    <source>
        <strain evidence="2">Bd21</strain>
    </source>
</reference>
<sequence>MGSAIRAHGQQSTQPHLDTPPPPFTAVKNVAFEDVAISDRLRAILDDLGAVSPVCVYEKGMWASDRSVEQNRLLISYKGNNSRSRKRKKLSDQDLKASHFATMFSEKERPLVRPPEDESQDGRNKRRSKQPEEEDEERDHEGRSEQQEDEDDERDDNDGLLEQQEEEDEELGEMEEALLEQQEEAHEERDKKKGKKKKKKEEEEKKKDVCLDVQAYDRNGVRYHMNCKFLRCNNAYRIIGMDWRVFLEKNGLVVPENEKPKRKKKPSPEPNGGRLKRKNKNKSSSTSPSPEPDGDADRPNHVRIELWAFRSRKLELGCTDQPDGALGLILLHYPEDVAQPQRVDIGRAAAGPMELPEGSQQNRAAMANVDEMVMADAVAVAGGALGEAGALLGDLTPDVLVAVVGLMLLKQGHWGDTGRVKRGEDEDGN</sequence>
<feature type="region of interest" description="Disordered" evidence="1">
    <location>
        <begin position="257"/>
        <end position="299"/>
    </location>
</feature>
<evidence type="ECO:0000313" key="3">
    <source>
        <dbReference type="EnsemblPlants" id="KQK08482"/>
    </source>
</evidence>
<dbReference type="OrthoDB" id="695844at2759"/>
<feature type="region of interest" description="Disordered" evidence="1">
    <location>
        <begin position="79"/>
        <end position="207"/>
    </location>
</feature>
<dbReference type="EnsemblPlants" id="KQK08482">
    <property type="protein sequence ID" value="KQK08482"/>
    <property type="gene ID" value="BRADI_2g42140v3"/>
</dbReference>
<organism evidence="2">
    <name type="scientific">Brachypodium distachyon</name>
    <name type="common">Purple false brome</name>
    <name type="synonym">Trachynia distachya</name>
    <dbReference type="NCBI Taxonomy" id="15368"/>
    <lineage>
        <taxon>Eukaryota</taxon>
        <taxon>Viridiplantae</taxon>
        <taxon>Streptophyta</taxon>
        <taxon>Embryophyta</taxon>
        <taxon>Tracheophyta</taxon>
        <taxon>Spermatophyta</taxon>
        <taxon>Magnoliopsida</taxon>
        <taxon>Liliopsida</taxon>
        <taxon>Poales</taxon>
        <taxon>Poaceae</taxon>
        <taxon>BOP clade</taxon>
        <taxon>Pooideae</taxon>
        <taxon>Stipodae</taxon>
        <taxon>Brachypodieae</taxon>
        <taxon>Brachypodium</taxon>
    </lineage>
</organism>
<dbReference type="Proteomes" id="UP000008810">
    <property type="component" value="Chromosome 2"/>
</dbReference>
<protein>
    <submittedName>
        <fullName evidence="2 3">Uncharacterized protein</fullName>
    </submittedName>
</protein>
<dbReference type="Gramene" id="KQK08482">
    <property type="protein sequence ID" value="KQK08482"/>
    <property type="gene ID" value="BRADI_2g42140v3"/>
</dbReference>
<accession>A0A0Q3R4P6</accession>
<name>A0A0Q3R4P6_BRADI</name>
<feature type="region of interest" description="Disordered" evidence="1">
    <location>
        <begin position="1"/>
        <end position="23"/>
    </location>
</feature>
<dbReference type="PANTHER" id="PTHR34397">
    <property type="entry name" value="OS05G0237600 PROTEIN"/>
    <property type="match status" value="1"/>
</dbReference>
<keyword evidence="4" id="KW-1185">Reference proteome</keyword>
<feature type="compositionally biased region" description="Basic and acidic residues" evidence="1">
    <location>
        <begin position="105"/>
        <end position="123"/>
    </location>
</feature>
<dbReference type="EMBL" id="CM000881">
    <property type="protein sequence ID" value="KQK08482.1"/>
    <property type="molecule type" value="Genomic_DNA"/>
</dbReference>
<evidence type="ECO:0000256" key="1">
    <source>
        <dbReference type="SAM" id="MobiDB-lite"/>
    </source>
</evidence>
<proteinExistence type="predicted"/>
<gene>
    <name evidence="2" type="ORF">BRADI_2g42140v3</name>
</gene>